<accession>A0AAV4PYP1</accession>
<dbReference type="Proteomes" id="UP001054945">
    <property type="component" value="Unassembled WGS sequence"/>
</dbReference>
<comment type="caution">
    <text evidence="1">The sequence shown here is derived from an EMBL/GenBank/DDBJ whole genome shotgun (WGS) entry which is preliminary data.</text>
</comment>
<proteinExistence type="predicted"/>
<evidence type="ECO:0000313" key="1">
    <source>
        <dbReference type="EMBL" id="GIY00288.1"/>
    </source>
</evidence>
<sequence>MDRSHLNDDVWKAVERPISKKVIKNRRDFVGEMQGWSPLDGGENKPRESWPSHEVGQRTLSYCILKNGTAEVKGAISYCNAKIIHHEFLDAITAYLNRMPMATLYRNICRQKDANYLMTWCM</sequence>
<evidence type="ECO:0008006" key="3">
    <source>
        <dbReference type="Google" id="ProtNLM"/>
    </source>
</evidence>
<keyword evidence="2" id="KW-1185">Reference proteome</keyword>
<dbReference type="AlphaFoldDB" id="A0AAV4PYP1"/>
<name>A0AAV4PYP1_CAEEX</name>
<dbReference type="EMBL" id="BPLR01005160">
    <property type="protein sequence ID" value="GIY00288.1"/>
    <property type="molecule type" value="Genomic_DNA"/>
</dbReference>
<reference evidence="1 2" key="1">
    <citation type="submission" date="2021-06" db="EMBL/GenBank/DDBJ databases">
        <title>Caerostris extrusa draft genome.</title>
        <authorList>
            <person name="Kono N."/>
            <person name="Arakawa K."/>
        </authorList>
    </citation>
    <scope>NUCLEOTIDE SEQUENCE [LARGE SCALE GENOMIC DNA]</scope>
</reference>
<gene>
    <name evidence="1" type="ORF">CEXT_61631</name>
</gene>
<evidence type="ECO:0000313" key="2">
    <source>
        <dbReference type="Proteomes" id="UP001054945"/>
    </source>
</evidence>
<organism evidence="1 2">
    <name type="scientific">Caerostris extrusa</name>
    <name type="common">Bark spider</name>
    <name type="synonym">Caerostris bankana</name>
    <dbReference type="NCBI Taxonomy" id="172846"/>
    <lineage>
        <taxon>Eukaryota</taxon>
        <taxon>Metazoa</taxon>
        <taxon>Ecdysozoa</taxon>
        <taxon>Arthropoda</taxon>
        <taxon>Chelicerata</taxon>
        <taxon>Arachnida</taxon>
        <taxon>Araneae</taxon>
        <taxon>Araneomorphae</taxon>
        <taxon>Entelegynae</taxon>
        <taxon>Araneoidea</taxon>
        <taxon>Araneidae</taxon>
        <taxon>Caerostris</taxon>
    </lineage>
</organism>
<protein>
    <recommendedName>
        <fullName evidence="3">LAGLIDADG homing endonuclease</fullName>
    </recommendedName>
</protein>